<dbReference type="InterPro" id="IPR000253">
    <property type="entry name" value="FHA_dom"/>
</dbReference>
<dbReference type="EMBL" id="HE804045">
    <property type="protein sequence ID" value="CCH32634.1"/>
    <property type="molecule type" value="Genomic_DNA"/>
</dbReference>
<evidence type="ECO:0000313" key="4">
    <source>
        <dbReference type="Proteomes" id="UP000006281"/>
    </source>
</evidence>
<dbReference type="STRING" id="1179773.BN6_53740"/>
<proteinExistence type="predicted"/>
<dbReference type="AlphaFoldDB" id="K0K6X4"/>
<keyword evidence="4" id="KW-1185">Reference proteome</keyword>
<sequence length="222" mass="24515">MSDQLVVRVAGAEHRPTRERRFTFGRSSDCDVCLDSDDLAISRLAGAVEFANELWWLINTSDARQLAVVDEVGIRNQLGPGKRVQVEGVCRVLVEGVRAVHELVLEGPSAQVSSGAPEGGLPTSIGAEVNVNEQDRAALVALFAGYLEEGDRYDPNPRSYAAAAFRLGWERSTLVKRVEYLRTRLERAGVPNMTGPYALRSLGEHVLTTRMITRSDLRLIRR</sequence>
<dbReference type="eggNOG" id="COG1716">
    <property type="taxonomic scope" value="Bacteria"/>
</dbReference>
<dbReference type="BioCyc" id="SESP1179773:BN6_RS25980-MONOMER"/>
<evidence type="ECO:0000259" key="2">
    <source>
        <dbReference type="PROSITE" id="PS50006"/>
    </source>
</evidence>
<dbReference type="PROSITE" id="PS50006">
    <property type="entry name" value="FHA_DOMAIN"/>
    <property type="match status" value="1"/>
</dbReference>
<dbReference type="InterPro" id="IPR008984">
    <property type="entry name" value="SMAD_FHA_dom_sf"/>
</dbReference>
<gene>
    <name evidence="3" type="ordered locus">BN6_53740</name>
</gene>
<dbReference type="HOGENOM" id="CLU_1174848_0_0_11"/>
<dbReference type="KEGG" id="sesp:BN6_53740"/>
<dbReference type="RefSeq" id="WP_015102746.1">
    <property type="nucleotide sequence ID" value="NC_019673.1"/>
</dbReference>
<evidence type="ECO:0000256" key="1">
    <source>
        <dbReference type="ARBA" id="ARBA00022553"/>
    </source>
</evidence>
<dbReference type="OrthoDB" id="3681926at2"/>
<keyword evidence="1" id="KW-0597">Phosphoprotein</keyword>
<dbReference type="SUPFAM" id="SSF49879">
    <property type="entry name" value="SMAD/FHA domain"/>
    <property type="match status" value="1"/>
</dbReference>
<name>K0K6X4_SACES</name>
<accession>K0K6X4</accession>
<reference evidence="3 4" key="1">
    <citation type="journal article" date="2012" name="BMC Genomics">
        <title>Complete genome sequence of Saccharothrix espanaensis DSM 44229T and comparison to the other completely sequenced Pseudonocardiaceae.</title>
        <authorList>
            <person name="Strobel T."/>
            <person name="Al-Dilaimi A."/>
            <person name="Blom J."/>
            <person name="Gessner A."/>
            <person name="Kalinowski J."/>
            <person name="Luzhetska M."/>
            <person name="Puhler A."/>
            <person name="Szczepanowski R."/>
            <person name="Bechthold A."/>
            <person name="Ruckert C."/>
        </authorList>
    </citation>
    <scope>NUCLEOTIDE SEQUENCE [LARGE SCALE GENOMIC DNA]</scope>
    <source>
        <strain evidence="4">ATCC 51144 / DSM 44229 / JCM 9112 / NBRC 15066 / NRRL 15764</strain>
    </source>
</reference>
<evidence type="ECO:0000313" key="3">
    <source>
        <dbReference type="EMBL" id="CCH32634.1"/>
    </source>
</evidence>
<organism evidence="3 4">
    <name type="scientific">Saccharothrix espanaensis (strain ATCC 51144 / DSM 44229 / JCM 9112 / NBRC 15066 / NRRL 15764)</name>
    <dbReference type="NCBI Taxonomy" id="1179773"/>
    <lineage>
        <taxon>Bacteria</taxon>
        <taxon>Bacillati</taxon>
        <taxon>Actinomycetota</taxon>
        <taxon>Actinomycetes</taxon>
        <taxon>Pseudonocardiales</taxon>
        <taxon>Pseudonocardiaceae</taxon>
        <taxon>Saccharothrix</taxon>
    </lineage>
</organism>
<dbReference type="Proteomes" id="UP000006281">
    <property type="component" value="Chromosome"/>
</dbReference>
<dbReference type="PATRIC" id="fig|1179773.3.peg.5412"/>
<protein>
    <recommendedName>
        <fullName evidence="2">FHA domain-containing protein</fullName>
    </recommendedName>
</protein>
<dbReference type="Gene3D" id="2.60.200.20">
    <property type="match status" value="1"/>
</dbReference>
<feature type="domain" description="FHA" evidence="2">
    <location>
        <begin position="22"/>
        <end position="74"/>
    </location>
</feature>